<dbReference type="AlphaFoldDB" id="A0AAW0CG77"/>
<gene>
    <name evidence="1" type="ORF">R3P38DRAFT_2906245</name>
</gene>
<sequence length="379" mass="43581">MSAGLEVSPQSPLDVQELLDHCISFIPRCSESLRSCSLVARSWVDAAQSQLFREPYAILGSRFYRMENASRFCAALCSSPRLVGYVRALTLRLDHDLELNMKLCSVNFSRLESLEIWAPDDYYFEPEDIPFLHLQKLSSLSTLRSLELRVQQGFPFWAPLFAHISPTIQKFFLYCEIWDTDHSAVPDDAPRVKLKSLRLTLDGSPATRYDIQDIISPHMLRPFDLSQLIALEVQQSEVRWKIPPQTGRMIQILDVCFGFLERFDLSALPQLTHLRLDEIPGDVTISVIDSLSTLPLPCKLHTMVVGYSQHLKADQYIILDRFLSSYQSSYPLMVEIETYDEEKAGYHEKYPIMSSQNQLQVVYRAIKDPTWFMDMVANL</sequence>
<reference evidence="1 2" key="1">
    <citation type="journal article" date="2024" name="J Genomics">
        <title>Draft genome sequencing and assembly of Favolaschia claudopus CIRM-BRFM 2984 isolated from oak limbs.</title>
        <authorList>
            <person name="Navarro D."/>
            <person name="Drula E."/>
            <person name="Chaduli D."/>
            <person name="Cazenave R."/>
            <person name="Ahrendt S."/>
            <person name="Wang J."/>
            <person name="Lipzen A."/>
            <person name="Daum C."/>
            <person name="Barry K."/>
            <person name="Grigoriev I.V."/>
            <person name="Favel A."/>
            <person name="Rosso M.N."/>
            <person name="Martin F."/>
        </authorList>
    </citation>
    <scope>NUCLEOTIDE SEQUENCE [LARGE SCALE GENOMIC DNA]</scope>
    <source>
        <strain evidence="1 2">CIRM-BRFM 2984</strain>
    </source>
</reference>
<comment type="caution">
    <text evidence="1">The sequence shown here is derived from an EMBL/GenBank/DDBJ whole genome shotgun (WGS) entry which is preliminary data.</text>
</comment>
<evidence type="ECO:0000313" key="1">
    <source>
        <dbReference type="EMBL" id="KAK7038492.1"/>
    </source>
</evidence>
<protein>
    <recommendedName>
        <fullName evidence="3">F-box domain-containing protein</fullName>
    </recommendedName>
</protein>
<dbReference type="Proteomes" id="UP001362999">
    <property type="component" value="Unassembled WGS sequence"/>
</dbReference>
<evidence type="ECO:0008006" key="3">
    <source>
        <dbReference type="Google" id="ProtNLM"/>
    </source>
</evidence>
<dbReference type="EMBL" id="JAWWNJ010000017">
    <property type="protein sequence ID" value="KAK7038492.1"/>
    <property type="molecule type" value="Genomic_DNA"/>
</dbReference>
<accession>A0AAW0CG77</accession>
<proteinExistence type="predicted"/>
<evidence type="ECO:0000313" key="2">
    <source>
        <dbReference type="Proteomes" id="UP001362999"/>
    </source>
</evidence>
<keyword evidence="2" id="KW-1185">Reference proteome</keyword>
<name>A0AAW0CG77_9AGAR</name>
<organism evidence="1 2">
    <name type="scientific">Favolaschia claudopus</name>
    <dbReference type="NCBI Taxonomy" id="2862362"/>
    <lineage>
        <taxon>Eukaryota</taxon>
        <taxon>Fungi</taxon>
        <taxon>Dikarya</taxon>
        <taxon>Basidiomycota</taxon>
        <taxon>Agaricomycotina</taxon>
        <taxon>Agaricomycetes</taxon>
        <taxon>Agaricomycetidae</taxon>
        <taxon>Agaricales</taxon>
        <taxon>Marasmiineae</taxon>
        <taxon>Mycenaceae</taxon>
        <taxon>Favolaschia</taxon>
    </lineage>
</organism>